<evidence type="ECO:0000313" key="3">
    <source>
        <dbReference type="EMBL" id="TAA14113.1"/>
    </source>
</evidence>
<dbReference type="PANTHER" id="PTHR43215:SF14">
    <property type="entry name" value="RADIAL SPOKE HEAD 1 HOMOLOG"/>
    <property type="match status" value="1"/>
</dbReference>
<dbReference type="OrthoDB" id="2593410at2"/>
<dbReference type="RefSeq" id="WP_130554736.1">
    <property type="nucleotide sequence ID" value="NZ_CP069079.1"/>
</dbReference>
<dbReference type="PIRSF" id="PIRSF034300">
    <property type="entry name" value="UCP034300"/>
    <property type="match status" value="1"/>
</dbReference>
<keyword evidence="2" id="KW-0812">Transmembrane</keyword>
<reference evidence="3 4" key="1">
    <citation type="submission" date="2019-02" db="EMBL/GenBank/DDBJ databases">
        <title>First genome of the species Streptococcus parasuis.</title>
        <authorList>
            <person name="Stevens M.J.A."/>
            <person name="Stephan R."/>
        </authorList>
    </citation>
    <scope>NUCLEOTIDE SEQUENCE [LARGE SCALE GENOMIC DNA]</scope>
    <source>
        <strain evidence="3 4">4253</strain>
    </source>
</reference>
<keyword evidence="2" id="KW-1133">Transmembrane helix</keyword>
<dbReference type="InterPro" id="IPR014590">
    <property type="entry name" value="UCP034300_MORN_rpt-cont"/>
</dbReference>
<evidence type="ECO:0000313" key="4">
    <source>
        <dbReference type="Proteomes" id="UP000291525"/>
    </source>
</evidence>
<name>A0A4Q8L273_9STRE</name>
<dbReference type="SMART" id="SM00698">
    <property type="entry name" value="MORN"/>
    <property type="match status" value="3"/>
</dbReference>
<dbReference type="AlphaFoldDB" id="A0A4Q8L273"/>
<gene>
    <name evidence="3" type="ORF">EXW74_03510</name>
</gene>
<protein>
    <recommendedName>
        <fullName evidence="5">MORN repeat protein</fullName>
    </recommendedName>
</protein>
<proteinExistence type="predicted"/>
<dbReference type="Proteomes" id="UP000291525">
    <property type="component" value="Unassembled WGS sequence"/>
</dbReference>
<dbReference type="PANTHER" id="PTHR43215">
    <property type="entry name" value="RADIAL SPOKE HEAD 1 HOMOLOG"/>
    <property type="match status" value="1"/>
</dbReference>
<evidence type="ECO:0000256" key="1">
    <source>
        <dbReference type="ARBA" id="ARBA00022737"/>
    </source>
</evidence>
<feature type="transmembrane region" description="Helical" evidence="2">
    <location>
        <begin position="20"/>
        <end position="38"/>
    </location>
</feature>
<keyword evidence="2" id="KW-0472">Membrane</keyword>
<sequence>MKELQLSSMKPHITRKNLEIATVVLLALCAVFTFIGRMNSKEVLTLDNGKIKYEGYVVASKMNGQGKLTFENGDTYEGEFSNGIFNGKGTYKSAQGWTYTGQFKNGYADGKGKLTTEGQATYEGTFKQGIYQHAN</sequence>
<evidence type="ECO:0008006" key="5">
    <source>
        <dbReference type="Google" id="ProtNLM"/>
    </source>
</evidence>
<organism evidence="3 4">
    <name type="scientific">Streptococcus parasuis</name>
    <dbReference type="NCBI Taxonomy" id="1501662"/>
    <lineage>
        <taxon>Bacteria</taxon>
        <taxon>Bacillati</taxon>
        <taxon>Bacillota</taxon>
        <taxon>Bacilli</taxon>
        <taxon>Lactobacillales</taxon>
        <taxon>Streptococcaceae</taxon>
        <taxon>Streptococcus</taxon>
    </lineage>
</organism>
<dbReference type="Pfam" id="PF02493">
    <property type="entry name" value="MORN"/>
    <property type="match status" value="4"/>
</dbReference>
<comment type="caution">
    <text evidence="3">The sequence shown here is derived from an EMBL/GenBank/DDBJ whole genome shotgun (WGS) entry which is preliminary data.</text>
</comment>
<dbReference type="EMBL" id="SHGT01000013">
    <property type="protein sequence ID" value="TAA14113.1"/>
    <property type="molecule type" value="Genomic_DNA"/>
</dbReference>
<accession>A0A4Q8L273</accession>
<dbReference type="SUPFAM" id="SSF82185">
    <property type="entry name" value="Histone H3 K4-specific methyltransferase SET7/9 N-terminal domain"/>
    <property type="match status" value="1"/>
</dbReference>
<dbReference type="InterPro" id="IPR003409">
    <property type="entry name" value="MORN"/>
</dbReference>
<keyword evidence="1" id="KW-0677">Repeat</keyword>
<evidence type="ECO:0000256" key="2">
    <source>
        <dbReference type="SAM" id="Phobius"/>
    </source>
</evidence>
<dbReference type="Gene3D" id="2.20.110.10">
    <property type="entry name" value="Histone H3 K4-specific methyltransferase SET7/9 N-terminal domain"/>
    <property type="match status" value="2"/>
</dbReference>